<dbReference type="InterPro" id="IPR050900">
    <property type="entry name" value="Transposase_IS3/IS150/IS904"/>
</dbReference>
<feature type="domain" description="Integrase catalytic" evidence="2">
    <location>
        <begin position="122"/>
        <end position="287"/>
    </location>
</feature>
<dbReference type="InterPro" id="IPR036397">
    <property type="entry name" value="RNaseH_sf"/>
</dbReference>
<dbReference type="PROSITE" id="PS50994">
    <property type="entry name" value="INTEGRASE"/>
    <property type="match status" value="1"/>
</dbReference>
<dbReference type="Gene3D" id="3.30.420.10">
    <property type="entry name" value="Ribonuclease H-like superfamily/Ribonuclease H"/>
    <property type="match status" value="1"/>
</dbReference>
<dbReference type="SUPFAM" id="SSF53098">
    <property type="entry name" value="Ribonuclease H-like"/>
    <property type="match status" value="1"/>
</dbReference>
<dbReference type="InterPro" id="IPR001584">
    <property type="entry name" value="Integrase_cat-core"/>
</dbReference>
<dbReference type="GO" id="GO:0003676">
    <property type="term" value="F:nucleic acid binding"/>
    <property type="evidence" value="ECO:0007669"/>
    <property type="project" value="InterPro"/>
</dbReference>
<dbReference type="InterPro" id="IPR048020">
    <property type="entry name" value="Transpos_IS3"/>
</dbReference>
<proteinExistence type="predicted"/>
<evidence type="ECO:0000259" key="2">
    <source>
        <dbReference type="PROSITE" id="PS50994"/>
    </source>
</evidence>
<dbReference type="InterPro" id="IPR025948">
    <property type="entry name" value="HTH-like_dom"/>
</dbReference>
<sequence>MIESLTAPASAFTVREACAALGVSESGYYAHRHKDQRLRRQQDARIIPEMKQIFEQNYRCYGSPRLVKGLRKCGVGCGKTRIRRLMQQEGICPKQKRRFRPCTTHSNPHLPIAPNVVAALPPVTAPSQRFHSDITYIPTKEGFLFLAATLDAFTRRCAGWCARDNMETQLVKDAARMAFGTGTGTERVHHSDRGSQYASEGFRTLLKNEDVVQSMSRRGNCYDNALGESFWATVKTECFDNFRDGIPETKAQALQSLFGYIELFYNRERLHSALGYKSPVQFEQDWTRQHFTV</sequence>
<protein>
    <submittedName>
        <fullName evidence="3">Mobile element protein</fullName>
    </submittedName>
</protein>
<reference evidence="3" key="1">
    <citation type="submission" date="2020-02" db="EMBL/GenBank/DDBJ databases">
        <authorList>
            <person name="Meier V. D."/>
        </authorList>
    </citation>
    <scope>NUCLEOTIDE SEQUENCE</scope>
    <source>
        <strain evidence="3">AVDCRST_MAG94</strain>
    </source>
</reference>
<dbReference type="PANTHER" id="PTHR46889:SF4">
    <property type="entry name" value="TRANSPOSASE INSO FOR INSERTION SEQUENCE ELEMENT IS911B-RELATED"/>
    <property type="match status" value="1"/>
</dbReference>
<gene>
    <name evidence="3" type="ORF">AVDCRST_MAG94-2571</name>
</gene>
<dbReference type="Pfam" id="PF13333">
    <property type="entry name" value="rve_2"/>
    <property type="match status" value="1"/>
</dbReference>
<evidence type="ECO:0000313" key="3">
    <source>
        <dbReference type="EMBL" id="CAA9346826.1"/>
    </source>
</evidence>
<dbReference type="InterPro" id="IPR012337">
    <property type="entry name" value="RNaseH-like_sf"/>
</dbReference>
<dbReference type="EMBL" id="CADCTY010000901">
    <property type="protein sequence ID" value="CAA9346826.1"/>
    <property type="molecule type" value="Genomic_DNA"/>
</dbReference>
<dbReference type="Pfam" id="PF13276">
    <property type="entry name" value="HTH_21"/>
    <property type="match status" value="1"/>
</dbReference>
<dbReference type="Pfam" id="PF00665">
    <property type="entry name" value="rve"/>
    <property type="match status" value="1"/>
</dbReference>
<dbReference type="PANTHER" id="PTHR46889">
    <property type="entry name" value="TRANSPOSASE INSF FOR INSERTION SEQUENCE IS3B-RELATED"/>
    <property type="match status" value="1"/>
</dbReference>
<dbReference type="AlphaFoldDB" id="A0A6J4M0S2"/>
<name>A0A6J4M0S2_9CYAN</name>
<dbReference type="NCBIfam" id="NF033516">
    <property type="entry name" value="transpos_IS3"/>
    <property type="match status" value="1"/>
</dbReference>
<comment type="function">
    <text evidence="1">Involved in the transposition of the insertion sequence.</text>
</comment>
<evidence type="ECO:0000256" key="1">
    <source>
        <dbReference type="ARBA" id="ARBA00002286"/>
    </source>
</evidence>
<accession>A0A6J4M0S2</accession>
<dbReference type="GO" id="GO:0015074">
    <property type="term" value="P:DNA integration"/>
    <property type="evidence" value="ECO:0007669"/>
    <property type="project" value="InterPro"/>
</dbReference>
<organism evidence="3">
    <name type="scientific">uncultured Leptolyngbya sp</name>
    <dbReference type="NCBI Taxonomy" id="332963"/>
    <lineage>
        <taxon>Bacteria</taxon>
        <taxon>Bacillati</taxon>
        <taxon>Cyanobacteriota</taxon>
        <taxon>Cyanophyceae</taxon>
        <taxon>Leptolyngbyales</taxon>
        <taxon>Leptolyngbyaceae</taxon>
        <taxon>Leptolyngbya group</taxon>
        <taxon>Leptolyngbya</taxon>
        <taxon>environmental samples</taxon>
    </lineage>
</organism>